<dbReference type="InterPro" id="IPR029044">
    <property type="entry name" value="Nucleotide-diphossugar_trans"/>
</dbReference>
<reference evidence="3 4" key="1">
    <citation type="journal article" date="2021" name="Commun. Biol.">
        <title>The genome of Shorea leprosula (Dipterocarpaceae) highlights the ecological relevance of drought in aseasonal tropical rainforests.</title>
        <authorList>
            <person name="Ng K.K.S."/>
            <person name="Kobayashi M.J."/>
            <person name="Fawcett J.A."/>
            <person name="Hatakeyama M."/>
            <person name="Paape T."/>
            <person name="Ng C.H."/>
            <person name="Ang C.C."/>
            <person name="Tnah L.H."/>
            <person name="Lee C.T."/>
            <person name="Nishiyama T."/>
            <person name="Sese J."/>
            <person name="O'Brien M.J."/>
            <person name="Copetti D."/>
            <person name="Mohd Noor M.I."/>
            <person name="Ong R.C."/>
            <person name="Putra M."/>
            <person name="Sireger I.Z."/>
            <person name="Indrioko S."/>
            <person name="Kosugi Y."/>
            <person name="Izuno A."/>
            <person name="Isagi Y."/>
            <person name="Lee S.L."/>
            <person name="Shimizu K.K."/>
        </authorList>
    </citation>
    <scope>NUCLEOTIDE SEQUENCE [LARGE SCALE GENOMIC DNA]</scope>
    <source>
        <strain evidence="3">214</strain>
    </source>
</reference>
<feature type="compositionally biased region" description="Polar residues" evidence="1">
    <location>
        <begin position="50"/>
        <end position="60"/>
    </location>
</feature>
<dbReference type="Pfam" id="PF04488">
    <property type="entry name" value="Gly_transf_sug"/>
    <property type="match status" value="1"/>
</dbReference>
<feature type="compositionally biased region" description="Basic and acidic residues" evidence="1">
    <location>
        <begin position="358"/>
        <end position="382"/>
    </location>
</feature>
<dbReference type="InterPro" id="IPR044789">
    <property type="entry name" value="Put_A1-4-GlycosylTfrase_plant"/>
</dbReference>
<protein>
    <recommendedName>
        <fullName evidence="2">Alpha 1,4-glycosyltransferase domain-containing protein</fullName>
    </recommendedName>
</protein>
<dbReference type="SUPFAM" id="SSF53448">
    <property type="entry name" value="Nucleotide-diphospho-sugar transferases"/>
    <property type="match status" value="1"/>
</dbReference>
<evidence type="ECO:0000313" key="4">
    <source>
        <dbReference type="Proteomes" id="UP001054252"/>
    </source>
</evidence>
<dbReference type="InterPro" id="IPR007652">
    <property type="entry name" value="A1-4-GlycosylTfrase_dom"/>
</dbReference>
<keyword evidence="4" id="KW-1185">Reference proteome</keyword>
<dbReference type="PANTHER" id="PTHR47213:SF1">
    <property type="entry name" value="OS07G0567300 PROTEIN"/>
    <property type="match status" value="1"/>
</dbReference>
<evidence type="ECO:0000259" key="2">
    <source>
        <dbReference type="Pfam" id="PF04572"/>
    </source>
</evidence>
<feature type="compositionally biased region" description="Basic and acidic residues" evidence="1">
    <location>
        <begin position="268"/>
        <end position="313"/>
    </location>
</feature>
<evidence type="ECO:0000313" key="3">
    <source>
        <dbReference type="EMBL" id="GKV36885.1"/>
    </source>
</evidence>
<dbReference type="AlphaFoldDB" id="A0AAV5LID1"/>
<dbReference type="EMBL" id="BPVZ01000119">
    <property type="protein sequence ID" value="GKV36885.1"/>
    <property type="molecule type" value="Genomic_DNA"/>
</dbReference>
<feature type="region of interest" description="Disordered" evidence="1">
    <location>
        <begin position="50"/>
        <end position="108"/>
    </location>
</feature>
<evidence type="ECO:0000256" key="1">
    <source>
        <dbReference type="SAM" id="MobiDB-lite"/>
    </source>
</evidence>
<dbReference type="PANTHER" id="PTHR47213">
    <property type="entry name" value="OS07G0567300 PROTEIN"/>
    <property type="match status" value="1"/>
</dbReference>
<name>A0AAV5LID1_9ROSI</name>
<feature type="compositionally biased region" description="Acidic residues" evidence="1">
    <location>
        <begin position="75"/>
        <end position="95"/>
    </location>
</feature>
<gene>
    <name evidence="3" type="ORF">SLEP1_g44969</name>
</gene>
<organism evidence="3 4">
    <name type="scientific">Rubroshorea leprosula</name>
    <dbReference type="NCBI Taxonomy" id="152421"/>
    <lineage>
        <taxon>Eukaryota</taxon>
        <taxon>Viridiplantae</taxon>
        <taxon>Streptophyta</taxon>
        <taxon>Embryophyta</taxon>
        <taxon>Tracheophyta</taxon>
        <taxon>Spermatophyta</taxon>
        <taxon>Magnoliopsida</taxon>
        <taxon>eudicotyledons</taxon>
        <taxon>Gunneridae</taxon>
        <taxon>Pentapetalae</taxon>
        <taxon>rosids</taxon>
        <taxon>malvids</taxon>
        <taxon>Malvales</taxon>
        <taxon>Dipterocarpaceae</taxon>
        <taxon>Rubroshorea</taxon>
    </lineage>
</organism>
<feature type="region of interest" description="Disordered" evidence="1">
    <location>
        <begin position="268"/>
        <end position="385"/>
    </location>
</feature>
<dbReference type="Proteomes" id="UP001054252">
    <property type="component" value="Unassembled WGS sequence"/>
</dbReference>
<accession>A0AAV5LID1</accession>
<sequence length="697" mass="79874">MLRTLRSRRRPRYGAQVCAVISAFLLLLSVSLLHSRLSLSSKPHIYQRQSGTVLPTNPLLSDSDDDFGGVSTDDKIDELDTLEENDPVSNEDEIEQEQRETATDRGISSSGQFYFDHVTGTIRRNFNKRSIEEWDYDYVGFNDGVLGEDSSDLKAKAAFASDDIPVDEEVRRKMSEVVSIEDALLLKIGKRASPLREKWGDWFDKKGDFLRRDRMFKSHLEVLNPLNNPLLQDPDIVGISGLTRGDKMVQKWLLSEFKRVPFIGKKPLEGTHDVNFEGKDSENERNDMARGEIKRRTLDDNLKNKLRSKRESSGSEDLSANVGGNLLDERARNQTNGLNGDTIDNRNEGLRGNSSSESSDRQSELRQVGELKNEDTKAHESNVESSGHIFADGKRWGYYPGMHPRLSFTEFIDVFFRKGNCDIRVFMVWNSPSWMYNVRHQRGLESLLSRHPNACVVLLSETIELDFFKESFVKDGYKVAVAMPNLDELLKDTPAHVFASVWFEWRKTKFYATHYSELVRLAALYKYGGIYLDSDIIVLRPLSSLKNSIALEDQMARSPLNGAVMAFEKHSSFVMECLKEFYLTYDDTQLRWNGADLLTRVARKFLRKKHLFTKQLKLNVQPSFLFFPLSSHQITRYFVSPVTEIEKVQQDTLFKKILNESLTFHFWNSFTSALIPEPGSLVARLIDHPCIHCSDKL</sequence>
<proteinExistence type="predicted"/>
<dbReference type="Gene3D" id="3.90.550.20">
    <property type="match status" value="1"/>
</dbReference>
<dbReference type="Pfam" id="PF04572">
    <property type="entry name" value="Gb3_synth"/>
    <property type="match status" value="1"/>
</dbReference>
<dbReference type="InterPro" id="IPR007577">
    <property type="entry name" value="GlycoTrfase_DXD_sugar-bd_CS"/>
</dbReference>
<comment type="caution">
    <text evidence="3">The sequence shown here is derived from an EMBL/GenBank/DDBJ whole genome shotgun (WGS) entry which is preliminary data.</text>
</comment>
<feature type="domain" description="Alpha 1,4-glycosyltransferase" evidence="2">
    <location>
        <begin position="566"/>
        <end position="695"/>
    </location>
</feature>